<keyword evidence="2" id="KW-1185">Reference proteome</keyword>
<dbReference type="Proteomes" id="UP001056120">
    <property type="component" value="Linkage Group LG27"/>
</dbReference>
<proteinExistence type="predicted"/>
<comment type="caution">
    <text evidence="1">The sequence shown here is derived from an EMBL/GenBank/DDBJ whole genome shotgun (WGS) entry which is preliminary data.</text>
</comment>
<sequence length="154" mass="17604">MNEINNILTTSVTRFMMFVTTSRFRSKMNEKNRVFFQEEFQRLQSRGCEGLKIFAEYFIPIFNFLHAALLDLDNSTSFFGVFDGHGGRAVSKFCAKFLHQEVLKHEAYSVGDIGIAAQKSFLRMDEMMCGQCGWRELSILGMEDDSSSEEGPPL</sequence>
<evidence type="ECO:0000313" key="2">
    <source>
        <dbReference type="Proteomes" id="UP001056120"/>
    </source>
</evidence>
<name>A0ACB8YQM1_9ASTR</name>
<accession>A0ACB8YQM1</accession>
<reference evidence="2" key="1">
    <citation type="journal article" date="2022" name="Mol. Ecol. Resour.">
        <title>The genomes of chicory, endive, great burdock and yacon provide insights into Asteraceae palaeo-polyploidization history and plant inulin production.</title>
        <authorList>
            <person name="Fan W."/>
            <person name="Wang S."/>
            <person name="Wang H."/>
            <person name="Wang A."/>
            <person name="Jiang F."/>
            <person name="Liu H."/>
            <person name="Zhao H."/>
            <person name="Xu D."/>
            <person name="Zhang Y."/>
        </authorList>
    </citation>
    <scope>NUCLEOTIDE SEQUENCE [LARGE SCALE GENOMIC DNA]</scope>
    <source>
        <strain evidence="2">cv. Yunnan</strain>
    </source>
</reference>
<organism evidence="1 2">
    <name type="scientific">Smallanthus sonchifolius</name>
    <dbReference type="NCBI Taxonomy" id="185202"/>
    <lineage>
        <taxon>Eukaryota</taxon>
        <taxon>Viridiplantae</taxon>
        <taxon>Streptophyta</taxon>
        <taxon>Embryophyta</taxon>
        <taxon>Tracheophyta</taxon>
        <taxon>Spermatophyta</taxon>
        <taxon>Magnoliopsida</taxon>
        <taxon>eudicotyledons</taxon>
        <taxon>Gunneridae</taxon>
        <taxon>Pentapetalae</taxon>
        <taxon>asterids</taxon>
        <taxon>campanulids</taxon>
        <taxon>Asterales</taxon>
        <taxon>Asteraceae</taxon>
        <taxon>Asteroideae</taxon>
        <taxon>Heliantheae alliance</taxon>
        <taxon>Millerieae</taxon>
        <taxon>Smallanthus</taxon>
    </lineage>
</organism>
<reference evidence="1 2" key="2">
    <citation type="journal article" date="2022" name="Mol. Ecol. Resour.">
        <title>The genomes of chicory, endive, great burdock and yacon provide insights into Asteraceae paleo-polyploidization history and plant inulin production.</title>
        <authorList>
            <person name="Fan W."/>
            <person name="Wang S."/>
            <person name="Wang H."/>
            <person name="Wang A."/>
            <person name="Jiang F."/>
            <person name="Liu H."/>
            <person name="Zhao H."/>
            <person name="Xu D."/>
            <person name="Zhang Y."/>
        </authorList>
    </citation>
    <scope>NUCLEOTIDE SEQUENCE [LARGE SCALE GENOMIC DNA]</scope>
    <source>
        <strain evidence="2">cv. Yunnan</strain>
        <tissue evidence="1">Leaves</tissue>
    </source>
</reference>
<dbReference type="EMBL" id="CM042044">
    <property type="protein sequence ID" value="KAI3686305.1"/>
    <property type="molecule type" value="Genomic_DNA"/>
</dbReference>
<protein>
    <submittedName>
        <fullName evidence="1">Uncharacterized protein</fullName>
    </submittedName>
</protein>
<gene>
    <name evidence="1" type="ORF">L1987_79979</name>
</gene>
<evidence type="ECO:0000313" key="1">
    <source>
        <dbReference type="EMBL" id="KAI3686305.1"/>
    </source>
</evidence>